<accession>A0A919CK34</accession>
<gene>
    <name evidence="5" type="ORF">GCM10007053_14380</name>
</gene>
<dbReference type="InterPro" id="IPR000835">
    <property type="entry name" value="HTH_MarR-typ"/>
</dbReference>
<dbReference type="AlphaFoldDB" id="A0A919CK34"/>
<keyword evidence="6" id="KW-1185">Reference proteome</keyword>
<dbReference type="PROSITE" id="PS01117">
    <property type="entry name" value="HTH_MARR_1"/>
    <property type="match status" value="1"/>
</dbReference>
<dbReference type="GO" id="GO:0003677">
    <property type="term" value="F:DNA binding"/>
    <property type="evidence" value="ECO:0007669"/>
    <property type="project" value="UniProtKB-KW"/>
</dbReference>
<keyword evidence="2" id="KW-0238">DNA-binding</keyword>
<dbReference type="InterPro" id="IPR023187">
    <property type="entry name" value="Tscrpt_reg_MarR-type_CS"/>
</dbReference>
<dbReference type="GO" id="GO:0006950">
    <property type="term" value="P:response to stress"/>
    <property type="evidence" value="ECO:0007669"/>
    <property type="project" value="TreeGrafter"/>
</dbReference>
<dbReference type="GO" id="GO:0003700">
    <property type="term" value="F:DNA-binding transcription factor activity"/>
    <property type="evidence" value="ECO:0007669"/>
    <property type="project" value="InterPro"/>
</dbReference>
<dbReference type="EMBL" id="BMYM01000001">
    <property type="protein sequence ID" value="GHD31394.1"/>
    <property type="molecule type" value="Genomic_DNA"/>
</dbReference>
<proteinExistence type="predicted"/>
<evidence type="ECO:0000256" key="2">
    <source>
        <dbReference type="ARBA" id="ARBA00023125"/>
    </source>
</evidence>
<protein>
    <recommendedName>
        <fullName evidence="4">HTH marR-type domain-containing protein</fullName>
    </recommendedName>
</protein>
<dbReference type="RefSeq" id="WP_189476680.1">
    <property type="nucleotide sequence ID" value="NZ_BMYM01000001.1"/>
</dbReference>
<organism evidence="5 6">
    <name type="scientific">Parahalioglobus pacificus</name>
    <dbReference type="NCBI Taxonomy" id="930806"/>
    <lineage>
        <taxon>Bacteria</taxon>
        <taxon>Pseudomonadati</taxon>
        <taxon>Pseudomonadota</taxon>
        <taxon>Gammaproteobacteria</taxon>
        <taxon>Cellvibrionales</taxon>
        <taxon>Halieaceae</taxon>
        <taxon>Parahalioglobus</taxon>
    </lineage>
</organism>
<evidence type="ECO:0000256" key="3">
    <source>
        <dbReference type="ARBA" id="ARBA00023163"/>
    </source>
</evidence>
<name>A0A919CK34_9GAMM</name>
<comment type="caution">
    <text evidence="5">The sequence shown here is derived from an EMBL/GenBank/DDBJ whole genome shotgun (WGS) entry which is preliminary data.</text>
</comment>
<evidence type="ECO:0000259" key="4">
    <source>
        <dbReference type="PROSITE" id="PS50995"/>
    </source>
</evidence>
<dbReference type="Gene3D" id="1.10.10.10">
    <property type="entry name" value="Winged helix-like DNA-binding domain superfamily/Winged helix DNA-binding domain"/>
    <property type="match status" value="2"/>
</dbReference>
<dbReference type="InterPro" id="IPR036390">
    <property type="entry name" value="WH_DNA-bd_sf"/>
</dbReference>
<dbReference type="Pfam" id="PF12802">
    <property type="entry name" value="MarR_2"/>
    <property type="match status" value="2"/>
</dbReference>
<dbReference type="PANTHER" id="PTHR33164:SF99">
    <property type="entry name" value="MARR FAMILY REGULATORY PROTEIN"/>
    <property type="match status" value="1"/>
</dbReference>
<feature type="domain" description="HTH marR-type" evidence="4">
    <location>
        <begin position="163"/>
        <end position="297"/>
    </location>
</feature>
<keyword evidence="3" id="KW-0804">Transcription</keyword>
<evidence type="ECO:0000256" key="1">
    <source>
        <dbReference type="ARBA" id="ARBA00023015"/>
    </source>
</evidence>
<dbReference type="SMART" id="SM00347">
    <property type="entry name" value="HTH_MARR"/>
    <property type="match status" value="2"/>
</dbReference>
<sequence>MSPRTLPESVRQRYSDNIARHVLGIARFGRSYIMESLLEQGDFSGLQLGYEPYIAALANHPMRLVDIARQLGISRQAAGQTMAQLIKADLIQQRHDPKDGRAKQLVLTQQGKELAKQGRCLASALEERFVEQLGQRNVALLERCTHELCQSHAEQQGQALLAAGVLAGDLNRLADYTERTLMHLTMALGHPGLKLSFGQVLSAIGPMGGRIQQIAQLQGVSKQAISAVASELETLGYIYRDTDPLDARQKVLQFTPRGVRLITDSVSSVDKLSEQWQQALGAGRYQRFTSALRRLYAALKIEGELFTGETDQEVARIAQQLQAALGAARARQLGQLLLQP</sequence>
<dbReference type="PROSITE" id="PS50995">
    <property type="entry name" value="HTH_MARR_2"/>
    <property type="match status" value="2"/>
</dbReference>
<evidence type="ECO:0000313" key="5">
    <source>
        <dbReference type="EMBL" id="GHD31394.1"/>
    </source>
</evidence>
<reference evidence="5" key="2">
    <citation type="submission" date="2020-09" db="EMBL/GenBank/DDBJ databases">
        <authorList>
            <person name="Sun Q."/>
            <person name="Kim S."/>
        </authorList>
    </citation>
    <scope>NUCLEOTIDE SEQUENCE</scope>
    <source>
        <strain evidence="5">KCTC 23430</strain>
    </source>
</reference>
<feature type="domain" description="HTH marR-type" evidence="4">
    <location>
        <begin position="15"/>
        <end position="150"/>
    </location>
</feature>
<dbReference type="CDD" id="cd00090">
    <property type="entry name" value="HTH_ARSR"/>
    <property type="match status" value="1"/>
</dbReference>
<dbReference type="InterPro" id="IPR011991">
    <property type="entry name" value="ArsR-like_HTH"/>
</dbReference>
<keyword evidence="1" id="KW-0805">Transcription regulation</keyword>
<dbReference type="SUPFAM" id="SSF46785">
    <property type="entry name" value="Winged helix' DNA-binding domain"/>
    <property type="match status" value="2"/>
</dbReference>
<evidence type="ECO:0000313" key="6">
    <source>
        <dbReference type="Proteomes" id="UP000644693"/>
    </source>
</evidence>
<dbReference type="PANTHER" id="PTHR33164">
    <property type="entry name" value="TRANSCRIPTIONAL REGULATOR, MARR FAMILY"/>
    <property type="match status" value="1"/>
</dbReference>
<dbReference type="Proteomes" id="UP000644693">
    <property type="component" value="Unassembled WGS sequence"/>
</dbReference>
<dbReference type="InterPro" id="IPR036388">
    <property type="entry name" value="WH-like_DNA-bd_sf"/>
</dbReference>
<dbReference type="InterPro" id="IPR039422">
    <property type="entry name" value="MarR/SlyA-like"/>
</dbReference>
<reference evidence="5" key="1">
    <citation type="journal article" date="2014" name="Int. J. Syst. Evol. Microbiol.">
        <title>Complete genome sequence of Corynebacterium casei LMG S-19264T (=DSM 44701T), isolated from a smear-ripened cheese.</title>
        <authorList>
            <consortium name="US DOE Joint Genome Institute (JGI-PGF)"/>
            <person name="Walter F."/>
            <person name="Albersmeier A."/>
            <person name="Kalinowski J."/>
            <person name="Ruckert C."/>
        </authorList>
    </citation>
    <scope>NUCLEOTIDE SEQUENCE</scope>
    <source>
        <strain evidence="5">KCTC 23430</strain>
    </source>
</reference>